<dbReference type="InterPro" id="IPR036864">
    <property type="entry name" value="Zn2-C6_fun-type_DNA-bd_sf"/>
</dbReference>
<keyword evidence="1" id="KW-0539">Nucleus</keyword>
<proteinExistence type="predicted"/>
<evidence type="ECO:0000256" key="1">
    <source>
        <dbReference type="ARBA" id="ARBA00023242"/>
    </source>
</evidence>
<dbReference type="Gene3D" id="4.10.240.10">
    <property type="entry name" value="Zn(2)-C6 fungal-type DNA-binding domain"/>
    <property type="match status" value="1"/>
</dbReference>
<dbReference type="AlphaFoldDB" id="A0A9P4NR89"/>
<evidence type="ECO:0000259" key="2">
    <source>
        <dbReference type="PROSITE" id="PS50048"/>
    </source>
</evidence>
<dbReference type="SMART" id="SM00066">
    <property type="entry name" value="GAL4"/>
    <property type="match status" value="1"/>
</dbReference>
<dbReference type="Proteomes" id="UP000800235">
    <property type="component" value="Unassembled WGS sequence"/>
</dbReference>
<dbReference type="GO" id="GO:0008270">
    <property type="term" value="F:zinc ion binding"/>
    <property type="evidence" value="ECO:0007669"/>
    <property type="project" value="InterPro"/>
</dbReference>
<dbReference type="PROSITE" id="PS50048">
    <property type="entry name" value="ZN2_CY6_FUNGAL_2"/>
    <property type="match status" value="1"/>
</dbReference>
<comment type="caution">
    <text evidence="3">The sequence shown here is derived from an EMBL/GenBank/DDBJ whole genome shotgun (WGS) entry which is preliminary data.</text>
</comment>
<evidence type="ECO:0000313" key="4">
    <source>
        <dbReference type="Proteomes" id="UP000800235"/>
    </source>
</evidence>
<dbReference type="SUPFAM" id="SSF57701">
    <property type="entry name" value="Zn2/Cys6 DNA-binding domain"/>
    <property type="match status" value="1"/>
</dbReference>
<protein>
    <recommendedName>
        <fullName evidence="2">Zn(2)-C6 fungal-type domain-containing protein</fullName>
    </recommendedName>
</protein>
<reference evidence="3" key="1">
    <citation type="journal article" date="2020" name="Stud. Mycol.">
        <title>101 Dothideomycetes genomes: a test case for predicting lifestyles and emergence of pathogens.</title>
        <authorList>
            <person name="Haridas S."/>
            <person name="Albert R."/>
            <person name="Binder M."/>
            <person name="Bloem J."/>
            <person name="Labutti K."/>
            <person name="Salamov A."/>
            <person name="Andreopoulos B."/>
            <person name="Baker S."/>
            <person name="Barry K."/>
            <person name="Bills G."/>
            <person name="Bluhm B."/>
            <person name="Cannon C."/>
            <person name="Castanera R."/>
            <person name="Culley D."/>
            <person name="Daum C."/>
            <person name="Ezra D."/>
            <person name="Gonzalez J."/>
            <person name="Henrissat B."/>
            <person name="Kuo A."/>
            <person name="Liang C."/>
            <person name="Lipzen A."/>
            <person name="Lutzoni F."/>
            <person name="Magnuson J."/>
            <person name="Mondo S."/>
            <person name="Nolan M."/>
            <person name="Ohm R."/>
            <person name="Pangilinan J."/>
            <person name="Park H.-J."/>
            <person name="Ramirez L."/>
            <person name="Alfaro M."/>
            <person name="Sun H."/>
            <person name="Tritt A."/>
            <person name="Yoshinaga Y."/>
            <person name="Zwiers L.-H."/>
            <person name="Turgeon B."/>
            <person name="Goodwin S."/>
            <person name="Spatafora J."/>
            <person name="Crous P."/>
            <person name="Grigoriev I."/>
        </authorList>
    </citation>
    <scope>NUCLEOTIDE SEQUENCE</scope>
    <source>
        <strain evidence="3">CBS 130266</strain>
    </source>
</reference>
<evidence type="ECO:0000313" key="3">
    <source>
        <dbReference type="EMBL" id="KAF2430629.1"/>
    </source>
</evidence>
<dbReference type="EMBL" id="MU007037">
    <property type="protein sequence ID" value="KAF2430629.1"/>
    <property type="molecule type" value="Genomic_DNA"/>
</dbReference>
<organism evidence="3 4">
    <name type="scientific">Tothia fuscella</name>
    <dbReference type="NCBI Taxonomy" id="1048955"/>
    <lineage>
        <taxon>Eukaryota</taxon>
        <taxon>Fungi</taxon>
        <taxon>Dikarya</taxon>
        <taxon>Ascomycota</taxon>
        <taxon>Pezizomycotina</taxon>
        <taxon>Dothideomycetes</taxon>
        <taxon>Pleosporomycetidae</taxon>
        <taxon>Venturiales</taxon>
        <taxon>Cylindrosympodiaceae</taxon>
        <taxon>Tothia</taxon>
    </lineage>
</organism>
<feature type="domain" description="Zn(2)-C6 fungal-type" evidence="2">
    <location>
        <begin position="50"/>
        <end position="80"/>
    </location>
</feature>
<dbReference type="OrthoDB" id="5423818at2759"/>
<name>A0A9P4NR89_9PEZI</name>
<dbReference type="Pfam" id="PF00172">
    <property type="entry name" value="Zn_clus"/>
    <property type="match status" value="1"/>
</dbReference>
<accession>A0A9P4NR89</accession>
<dbReference type="GO" id="GO:0000981">
    <property type="term" value="F:DNA-binding transcription factor activity, RNA polymerase II-specific"/>
    <property type="evidence" value="ECO:0007669"/>
    <property type="project" value="InterPro"/>
</dbReference>
<keyword evidence="4" id="KW-1185">Reference proteome</keyword>
<dbReference type="InterPro" id="IPR001138">
    <property type="entry name" value="Zn2Cys6_DnaBD"/>
</dbReference>
<dbReference type="CDD" id="cd00067">
    <property type="entry name" value="GAL4"/>
    <property type="match status" value="1"/>
</dbReference>
<gene>
    <name evidence="3" type="ORF">EJ08DRAFT_214190</name>
</gene>
<sequence length="285" mass="31898">MPDIMSEQEAIQCPICQKRFTDAFSSRARSKHISYCRKRHKSGPLSRRKACDECVRSKVRCSTESGGCARCASRNVPCKYWGILQSNDPANEKDSSDTTLVASSEITLVTSNNPSRSMENFTPGFDGIALANREIYSNSTSIFPNGVWRDVLDPEWSHVSDLATTSGEGQPYGLLLETSSIDYDFQNTFSATSQSLRTIPPSPAYRDPPSLFERRRYSEPELELTREHALHILRSYPYMIANQSSVPSFIHPEYQSLSENDTAQPSPLAAALSLAKMLLHGRRMD</sequence>